<reference evidence="4" key="1">
    <citation type="submission" date="2019-07" db="EMBL/GenBank/DDBJ databases">
        <title>Bacillus alkalisoli sp. nov. isolated from saline soil.</title>
        <authorList>
            <person name="Sun J.-Q."/>
            <person name="Xu L."/>
        </authorList>
    </citation>
    <scope>NUCLEOTIDE SEQUENCE [LARGE SCALE GENOMIC DNA]</scope>
    <source>
        <strain evidence="4">M4U3P1</strain>
    </source>
</reference>
<dbReference type="InterPro" id="IPR000160">
    <property type="entry name" value="GGDEF_dom"/>
</dbReference>
<evidence type="ECO:0000313" key="3">
    <source>
        <dbReference type="EMBL" id="QKS72951.1"/>
    </source>
</evidence>
<dbReference type="Gene3D" id="3.20.20.450">
    <property type="entry name" value="EAL domain"/>
    <property type="match status" value="1"/>
</dbReference>
<accession>A0A859FJH1</accession>
<dbReference type="CDD" id="cd01948">
    <property type="entry name" value="EAL"/>
    <property type="match status" value="1"/>
</dbReference>
<dbReference type="SUPFAM" id="SSF55781">
    <property type="entry name" value="GAF domain-like"/>
    <property type="match status" value="1"/>
</dbReference>
<dbReference type="Gene3D" id="3.30.70.270">
    <property type="match status" value="1"/>
</dbReference>
<dbReference type="PANTHER" id="PTHR33121:SF79">
    <property type="entry name" value="CYCLIC DI-GMP PHOSPHODIESTERASE PDED-RELATED"/>
    <property type="match status" value="1"/>
</dbReference>
<dbReference type="InterPro" id="IPR035919">
    <property type="entry name" value="EAL_sf"/>
</dbReference>
<dbReference type="SUPFAM" id="SSF55073">
    <property type="entry name" value="Nucleotide cyclase"/>
    <property type="match status" value="1"/>
</dbReference>
<dbReference type="PROSITE" id="PS50887">
    <property type="entry name" value="GGDEF"/>
    <property type="match status" value="1"/>
</dbReference>
<dbReference type="PANTHER" id="PTHR33121">
    <property type="entry name" value="CYCLIC DI-GMP PHOSPHODIESTERASE PDEF"/>
    <property type="match status" value="1"/>
</dbReference>
<dbReference type="Pfam" id="PF01590">
    <property type="entry name" value="GAF"/>
    <property type="match status" value="1"/>
</dbReference>
<dbReference type="InterPro" id="IPR043128">
    <property type="entry name" value="Rev_trsase/Diguanyl_cyclase"/>
</dbReference>
<feature type="domain" description="EAL" evidence="1">
    <location>
        <begin position="305"/>
        <end position="559"/>
    </location>
</feature>
<dbReference type="NCBIfam" id="TIGR00254">
    <property type="entry name" value="GGDEF"/>
    <property type="match status" value="1"/>
</dbReference>
<name>A0A859FJH1_9BACI</name>
<organism evidence="3 4">
    <name type="scientific">Paenalkalicoccus suaedae</name>
    <dbReference type="NCBI Taxonomy" id="2592382"/>
    <lineage>
        <taxon>Bacteria</taxon>
        <taxon>Bacillati</taxon>
        <taxon>Bacillota</taxon>
        <taxon>Bacilli</taxon>
        <taxon>Bacillales</taxon>
        <taxon>Bacillaceae</taxon>
        <taxon>Paenalkalicoccus</taxon>
    </lineage>
</organism>
<dbReference type="GO" id="GO:0071111">
    <property type="term" value="F:cyclic-guanylate-specific phosphodiesterase activity"/>
    <property type="evidence" value="ECO:0007669"/>
    <property type="project" value="InterPro"/>
</dbReference>
<dbReference type="SMART" id="SM00267">
    <property type="entry name" value="GGDEF"/>
    <property type="match status" value="1"/>
</dbReference>
<dbReference type="InterPro" id="IPR050706">
    <property type="entry name" value="Cyclic-di-GMP_PDE-like"/>
</dbReference>
<proteinExistence type="predicted"/>
<dbReference type="PROSITE" id="PS50883">
    <property type="entry name" value="EAL"/>
    <property type="match status" value="1"/>
</dbReference>
<dbReference type="Gene3D" id="3.30.450.40">
    <property type="match status" value="1"/>
</dbReference>
<sequence>MEIYDMKADPHYLFHFFSKLYNMVFLMKVTDRGVVYEAASEEAVLLATLPEGFKGKTIAEVYAPDVAKNLIYQYNLACNEQEPVFYSDKMNKKTNVATYASSILLPIHDTAGKVRYVLGITSDLADRAMLQLLASIEDIDYLTKLPTIVKVKAEVNILLQSQEHVSVHVLYINIDRFKLANEFLGVEKANVLLQQIANSLSRVSPKGSIIGRVEADEFIVALTNVSLSDAKEVAKQIIKSIKQITYDVNNMQIPLSCCVGICTNYKSANTLITNAQHAMLEAKHTGNGSINVYDQTVKQQKYLDDLTLEIELMKAIQSEELTVYYQPKIHSQTGHVNVEALVRWFSQSLGTIPPSVFIPIAEKSPLIEKVTERVVTKVCEDITRFPDIFEKTITSINLSSTMFDEKIVQNSIVSIIKKYGLTPDRFELEITEYTLMKDVERGKETIDFLRGLGFRVVIDDFGVSYSSLNYLKLFSLDGIKIDQSFVQQIDNEEESKEIEIVTFILMLAQKLGLHVTAEGVETESQLTILTDLGCDELQGYYLSKPMAIDALYHASEQASDLIVGQRRTLYLDILHKKRQKKVEAERLLALESLKILGTHFEEAYDRITRVVSQSFQVPLCLITYLTDDTQWIKSASSYRDMIRNNRSVPRDQSFCTKVIDEKDYFIVEDTYKHEELKSNKYVKNFGIRFYAGVPLFTSEGYAIGTLCILDVEPRVLSSDDITKLTEYSHWVMAEMQIRVK</sequence>
<evidence type="ECO:0000313" key="4">
    <source>
        <dbReference type="Proteomes" id="UP000318138"/>
    </source>
</evidence>
<dbReference type="Pfam" id="PF00563">
    <property type="entry name" value="EAL"/>
    <property type="match status" value="1"/>
</dbReference>
<dbReference type="InterPro" id="IPR001633">
    <property type="entry name" value="EAL_dom"/>
</dbReference>
<dbReference type="RefSeq" id="WP_176010918.1">
    <property type="nucleotide sequence ID" value="NZ_CP041372.2"/>
</dbReference>
<dbReference type="SUPFAM" id="SSF141868">
    <property type="entry name" value="EAL domain-like"/>
    <property type="match status" value="1"/>
</dbReference>
<evidence type="ECO:0000259" key="1">
    <source>
        <dbReference type="PROSITE" id="PS50883"/>
    </source>
</evidence>
<dbReference type="InterPro" id="IPR029787">
    <property type="entry name" value="Nucleotide_cyclase"/>
</dbReference>
<dbReference type="SMART" id="SM00065">
    <property type="entry name" value="GAF"/>
    <property type="match status" value="1"/>
</dbReference>
<evidence type="ECO:0000259" key="2">
    <source>
        <dbReference type="PROSITE" id="PS50887"/>
    </source>
</evidence>
<dbReference type="KEGG" id="psua:FLK61_40855"/>
<dbReference type="CDD" id="cd01949">
    <property type="entry name" value="GGDEF"/>
    <property type="match status" value="1"/>
</dbReference>
<dbReference type="AlphaFoldDB" id="A0A859FJH1"/>
<keyword evidence="4" id="KW-1185">Reference proteome</keyword>
<feature type="domain" description="GGDEF" evidence="2">
    <location>
        <begin position="165"/>
        <end position="295"/>
    </location>
</feature>
<dbReference type="SMART" id="SM00052">
    <property type="entry name" value="EAL"/>
    <property type="match status" value="1"/>
</dbReference>
<dbReference type="Pfam" id="PF00990">
    <property type="entry name" value="GGDEF"/>
    <property type="match status" value="1"/>
</dbReference>
<gene>
    <name evidence="3" type="ORF">FLK61_40855</name>
</gene>
<protein>
    <submittedName>
        <fullName evidence="3">EAL domain-containing protein</fullName>
    </submittedName>
</protein>
<dbReference type="EMBL" id="CP041372">
    <property type="protein sequence ID" value="QKS72951.1"/>
    <property type="molecule type" value="Genomic_DNA"/>
</dbReference>
<dbReference type="InterPro" id="IPR029016">
    <property type="entry name" value="GAF-like_dom_sf"/>
</dbReference>
<dbReference type="InterPro" id="IPR003018">
    <property type="entry name" value="GAF"/>
</dbReference>
<dbReference type="Proteomes" id="UP000318138">
    <property type="component" value="Chromosome"/>
</dbReference>